<keyword evidence="6 9" id="KW-0812">Transmembrane</keyword>
<comment type="function">
    <text evidence="1">Potential transporter for phosphate.</text>
</comment>
<dbReference type="PANTHER" id="PTHR11101">
    <property type="entry name" value="PHOSPHATE TRANSPORTER"/>
    <property type="match status" value="1"/>
</dbReference>
<dbReference type="Proteomes" id="UP000197156">
    <property type="component" value="Chromosome"/>
</dbReference>
<protein>
    <submittedName>
        <fullName evidence="10">Na-dependent transporter</fullName>
    </submittedName>
</protein>
<comment type="subcellular location">
    <subcellularLocation>
        <location evidence="2">Membrane</location>
        <topology evidence="2">Multi-pass membrane protein</topology>
    </subcellularLocation>
</comment>
<evidence type="ECO:0000256" key="7">
    <source>
        <dbReference type="ARBA" id="ARBA00022989"/>
    </source>
</evidence>
<feature type="transmembrane region" description="Helical" evidence="9">
    <location>
        <begin position="259"/>
        <end position="280"/>
    </location>
</feature>
<dbReference type="InterPro" id="IPR001204">
    <property type="entry name" value="Phos_transporter"/>
</dbReference>
<dbReference type="GO" id="GO:0035435">
    <property type="term" value="P:phosphate ion transmembrane transport"/>
    <property type="evidence" value="ECO:0007669"/>
    <property type="project" value="TreeGrafter"/>
</dbReference>
<organism evidence="10 11">
    <name type="scientific">Thermococcus celer Vu 13 = JCM 8558</name>
    <dbReference type="NCBI Taxonomy" id="1293037"/>
    <lineage>
        <taxon>Archaea</taxon>
        <taxon>Methanobacteriati</taxon>
        <taxon>Methanobacteriota</taxon>
        <taxon>Thermococci</taxon>
        <taxon>Thermococcales</taxon>
        <taxon>Thermococcaceae</taxon>
        <taxon>Thermococcus</taxon>
    </lineage>
</organism>
<feature type="transmembrane region" description="Helical" evidence="9">
    <location>
        <begin position="37"/>
        <end position="56"/>
    </location>
</feature>
<comment type="similarity">
    <text evidence="3">Belongs to the inorganic phosphate transporter (PiT) (TC 2.A.20) family.</text>
</comment>
<dbReference type="AlphaFoldDB" id="A0A218P2Y5"/>
<dbReference type="KEGG" id="tce:A3L02_06820"/>
<evidence type="ECO:0000256" key="2">
    <source>
        <dbReference type="ARBA" id="ARBA00004141"/>
    </source>
</evidence>
<dbReference type="RefSeq" id="WP_088863227.1">
    <property type="nucleotide sequence ID" value="NZ_CP014854.1"/>
</dbReference>
<dbReference type="Pfam" id="PF01384">
    <property type="entry name" value="PHO4"/>
    <property type="match status" value="2"/>
</dbReference>
<evidence type="ECO:0000256" key="3">
    <source>
        <dbReference type="ARBA" id="ARBA00009916"/>
    </source>
</evidence>
<dbReference type="PANTHER" id="PTHR11101:SF80">
    <property type="entry name" value="PHOSPHATE TRANSPORTER"/>
    <property type="match status" value="1"/>
</dbReference>
<evidence type="ECO:0000256" key="4">
    <source>
        <dbReference type="ARBA" id="ARBA00022448"/>
    </source>
</evidence>
<keyword evidence="8 9" id="KW-0472">Membrane</keyword>
<evidence type="ECO:0000313" key="10">
    <source>
        <dbReference type="EMBL" id="ASI99291.1"/>
    </source>
</evidence>
<feature type="transmembrane region" description="Helical" evidence="9">
    <location>
        <begin position="234"/>
        <end position="253"/>
    </location>
</feature>
<dbReference type="OrthoDB" id="101311at2157"/>
<feature type="transmembrane region" description="Helical" evidence="9">
    <location>
        <begin position="131"/>
        <end position="155"/>
    </location>
</feature>
<evidence type="ECO:0000256" key="6">
    <source>
        <dbReference type="ARBA" id="ARBA00022692"/>
    </source>
</evidence>
<feature type="transmembrane region" description="Helical" evidence="9">
    <location>
        <begin position="68"/>
        <end position="93"/>
    </location>
</feature>
<keyword evidence="11" id="KW-1185">Reference proteome</keyword>
<sequence length="320" mass="32661">MDGLTVAVIAVAFYIAWNIGSNDSANAMGTAVGAGILSFRQATLTIAIFVLMGAYLKGYKVMKTVGKGIVPTGYLTMEMAVIALLAAGVWVTIATVKGLPVSTTQAIVGGVIGVGLATHAPVNWFTLGKIAAAWVVSPILSGILAIVLYKFYAWVVSEIKSVSTIEALYKALAILGGSYMAFNFGTNEVANASGPIVGAGFMGPRTAGVIVALSLAIGSLTFSYAVMHTVGKKITALGPISAFAAQFGSAMSVSLANLFGLPVSSSQSIVGGVVGVGLLAGEGVDRSVIRDIIFGWVATLLTAIVISLVIFKAFALVGMV</sequence>
<dbReference type="EMBL" id="CP014854">
    <property type="protein sequence ID" value="ASI99291.1"/>
    <property type="molecule type" value="Genomic_DNA"/>
</dbReference>
<gene>
    <name evidence="10" type="ORF">A3L02_06820</name>
</gene>
<name>A0A218P2Y5_THECE</name>
<evidence type="ECO:0000256" key="5">
    <source>
        <dbReference type="ARBA" id="ARBA00022592"/>
    </source>
</evidence>
<dbReference type="GeneID" id="33324458"/>
<evidence type="ECO:0000256" key="9">
    <source>
        <dbReference type="SAM" id="Phobius"/>
    </source>
</evidence>
<dbReference type="GO" id="GO:0016020">
    <property type="term" value="C:membrane"/>
    <property type="evidence" value="ECO:0007669"/>
    <property type="project" value="UniProtKB-SubCell"/>
</dbReference>
<evidence type="ECO:0000313" key="11">
    <source>
        <dbReference type="Proteomes" id="UP000197156"/>
    </source>
</evidence>
<feature type="transmembrane region" description="Helical" evidence="9">
    <location>
        <begin position="292"/>
        <end position="317"/>
    </location>
</feature>
<keyword evidence="4" id="KW-0813">Transport</keyword>
<evidence type="ECO:0000256" key="1">
    <source>
        <dbReference type="ARBA" id="ARBA00001981"/>
    </source>
</evidence>
<accession>A0A218P2Y5</accession>
<keyword evidence="5" id="KW-0592">Phosphate transport</keyword>
<feature type="transmembrane region" description="Helical" evidence="9">
    <location>
        <begin position="167"/>
        <end position="186"/>
    </location>
</feature>
<proteinExistence type="inferred from homology"/>
<keyword evidence="7 9" id="KW-1133">Transmembrane helix</keyword>
<dbReference type="GO" id="GO:0005315">
    <property type="term" value="F:phosphate transmembrane transporter activity"/>
    <property type="evidence" value="ECO:0007669"/>
    <property type="project" value="InterPro"/>
</dbReference>
<reference evidence="10 11" key="1">
    <citation type="submission" date="2016-03" db="EMBL/GenBank/DDBJ databases">
        <title>Complete genome sequence of Thermococcus celer.</title>
        <authorList>
            <person name="Oger P.M."/>
        </authorList>
    </citation>
    <scope>NUCLEOTIDE SEQUENCE [LARGE SCALE GENOMIC DNA]</scope>
    <source>
        <strain evidence="10 11">Vu 13</strain>
    </source>
</reference>
<evidence type="ECO:0000256" key="8">
    <source>
        <dbReference type="ARBA" id="ARBA00023136"/>
    </source>
</evidence>
<feature type="transmembrane region" description="Helical" evidence="9">
    <location>
        <begin position="206"/>
        <end position="227"/>
    </location>
</feature>